<feature type="domain" description="Response regulatory" evidence="18">
    <location>
        <begin position="667"/>
        <end position="783"/>
    </location>
</feature>
<comment type="similarity">
    <text evidence="3">In the N-terminal section; belongs to the phytochrome family.</text>
</comment>
<dbReference type="CDD" id="cd17546">
    <property type="entry name" value="REC_hyHK_CKI1_RcsC-like"/>
    <property type="match status" value="1"/>
</dbReference>
<gene>
    <name evidence="20" type="ORF">HJG54_33180</name>
</gene>
<dbReference type="SUPFAM" id="SSF52172">
    <property type="entry name" value="CheY-like"/>
    <property type="match status" value="1"/>
</dbReference>
<dbReference type="GO" id="GO:0005524">
    <property type="term" value="F:ATP binding"/>
    <property type="evidence" value="ECO:0007669"/>
    <property type="project" value="UniProtKB-KW"/>
</dbReference>
<keyword evidence="6" id="KW-0808">Transferase</keyword>
<evidence type="ECO:0000256" key="14">
    <source>
        <dbReference type="PROSITE-ProRule" id="PRU00169"/>
    </source>
</evidence>
<keyword evidence="12" id="KW-0131">Cell cycle</keyword>
<dbReference type="EC" id="2.7.13.3" evidence="4"/>
<feature type="domain" description="Histidine kinase" evidence="17">
    <location>
        <begin position="419"/>
        <end position="641"/>
    </location>
</feature>
<dbReference type="Gene3D" id="3.30.565.10">
    <property type="entry name" value="Histidine kinase-like ATPase, C-terminal domain"/>
    <property type="match status" value="1"/>
</dbReference>
<proteinExistence type="inferred from homology"/>
<dbReference type="PROSITE" id="PS50109">
    <property type="entry name" value="HIS_KIN"/>
    <property type="match status" value="1"/>
</dbReference>
<dbReference type="PRINTS" id="PR00344">
    <property type="entry name" value="BCTRLSENSOR"/>
</dbReference>
<organism evidence="20">
    <name type="scientific">Leptolyngbya sp. NK1-12</name>
    <dbReference type="NCBI Taxonomy" id="2547451"/>
    <lineage>
        <taxon>Bacteria</taxon>
        <taxon>Bacillati</taxon>
        <taxon>Cyanobacteriota</taxon>
        <taxon>Cyanophyceae</taxon>
        <taxon>Leptolyngbyales</taxon>
        <taxon>Leptolyngbyaceae</taxon>
        <taxon>Leptolyngbya group</taxon>
        <taxon>Leptolyngbya</taxon>
    </lineage>
</organism>
<evidence type="ECO:0000256" key="3">
    <source>
        <dbReference type="ARBA" id="ARBA00006402"/>
    </source>
</evidence>
<dbReference type="AlphaFoldDB" id="A0AA96WZA3"/>
<evidence type="ECO:0000256" key="2">
    <source>
        <dbReference type="ARBA" id="ARBA00004370"/>
    </source>
</evidence>
<feature type="domain" description="Phytochrome chromophore attachment site" evidence="16">
    <location>
        <begin position="243"/>
        <end position="321"/>
    </location>
</feature>
<dbReference type="Gene3D" id="3.40.50.2300">
    <property type="match status" value="1"/>
</dbReference>
<comment type="catalytic activity">
    <reaction evidence="1">
        <text>ATP + protein L-histidine = ADP + protein N-phospho-L-histidine.</text>
        <dbReference type="EC" id="2.7.13.3"/>
    </reaction>
</comment>
<dbReference type="PROSITE" id="PS50885">
    <property type="entry name" value="HAMP"/>
    <property type="match status" value="1"/>
</dbReference>
<dbReference type="PROSITE" id="PS50110">
    <property type="entry name" value="RESPONSE_REGULATORY"/>
    <property type="match status" value="1"/>
</dbReference>
<dbReference type="FunFam" id="1.10.287.130:FF:000038">
    <property type="entry name" value="Sensory transduction histidine kinase"/>
    <property type="match status" value="1"/>
</dbReference>
<dbReference type="GO" id="GO:0016020">
    <property type="term" value="C:membrane"/>
    <property type="evidence" value="ECO:0007669"/>
    <property type="project" value="UniProtKB-SubCell"/>
</dbReference>
<keyword evidence="9" id="KW-0067">ATP-binding</keyword>
<dbReference type="PROSITE" id="PS50046">
    <property type="entry name" value="PHYTOCHROME_2"/>
    <property type="match status" value="1"/>
</dbReference>
<dbReference type="InterPro" id="IPR003660">
    <property type="entry name" value="HAMP_dom"/>
</dbReference>
<dbReference type="InterPro" id="IPR001789">
    <property type="entry name" value="Sig_transdc_resp-reg_receiver"/>
</dbReference>
<dbReference type="GO" id="GO:0000155">
    <property type="term" value="F:phosphorelay sensor kinase activity"/>
    <property type="evidence" value="ECO:0007669"/>
    <property type="project" value="InterPro"/>
</dbReference>
<dbReference type="Pfam" id="PF00512">
    <property type="entry name" value="HisKA"/>
    <property type="match status" value="1"/>
</dbReference>
<evidence type="ECO:0000256" key="13">
    <source>
        <dbReference type="ARBA" id="ARBA00074306"/>
    </source>
</evidence>
<dbReference type="Pfam" id="PF01590">
    <property type="entry name" value="GAF"/>
    <property type="match status" value="1"/>
</dbReference>
<evidence type="ECO:0000256" key="5">
    <source>
        <dbReference type="ARBA" id="ARBA00022553"/>
    </source>
</evidence>
<dbReference type="Pfam" id="PF02518">
    <property type="entry name" value="HATPase_c"/>
    <property type="match status" value="1"/>
</dbReference>
<evidence type="ECO:0000256" key="12">
    <source>
        <dbReference type="ARBA" id="ARBA00023306"/>
    </source>
</evidence>
<evidence type="ECO:0000313" key="20">
    <source>
        <dbReference type="EMBL" id="WNZ27702.1"/>
    </source>
</evidence>
<dbReference type="InterPro" id="IPR005467">
    <property type="entry name" value="His_kinase_dom"/>
</dbReference>
<dbReference type="Gene3D" id="1.10.287.130">
    <property type="match status" value="1"/>
</dbReference>
<evidence type="ECO:0000256" key="1">
    <source>
        <dbReference type="ARBA" id="ARBA00000085"/>
    </source>
</evidence>
<dbReference type="InterPro" id="IPR016132">
    <property type="entry name" value="Phyto_chromo_attachment"/>
</dbReference>
<evidence type="ECO:0000256" key="9">
    <source>
        <dbReference type="ARBA" id="ARBA00022840"/>
    </source>
</evidence>
<dbReference type="InterPro" id="IPR029016">
    <property type="entry name" value="GAF-like_dom_sf"/>
</dbReference>
<sequence>MSLSREELLQQIEQLQMQLEELQAENADLEILVETITEHSTSLENQIYEKNEQMTSYLQQVDKVTAAAAAIEADSFKPESLDEVATRDDELGRLARVFQQMAQTIKTREKELAEAKDQLEAVLDAVPGSISWLDDGGVYIGVNRHLAENWNLSQDAFVGQEVGFVQGSSQLAQFMRQFLASPENTASQVVEMDVNDSKRYYLIAARKYLQGKATVSVGIDLERQLKRALLLEQITQDIRQSLDIQQIFQATVNQIGRAFSVDRCLLFSTAAAGRFRVVAEYLVPECQSLLGIEVARQEAPSLIRSFAQDRAIASADVYADPTLASATDLYQRYAIRSLMTVRTSYQGEPNGAIVIHQCSRSRQWSQDEVELLEAVAAQVGIAIAQAKLLEQEKQQRQALEAAKRSAEIANRSKSEFLANMSHELRTPLNAILGFAQLMERDRTLTNEQRDSLAIINRSGEHLLNLINDVLEMSKIEAGRAALTPDPFDLHQLLQTLQEMFQIRASAKRLSLQFDVAKHVPRYIVSDEGKLRQVLINLLSNAIKFTETGSVKLRVRAKQEPTGTERYVLHFKLEDTGRGIAPNEMNQIFEPFVQARSIQIEGGTGLGLAISRQFVRLLGGEIRVKSKLGQGSIFSFKIQATLADASQIAAQPLQQRVLGLAPDQPTRRILIVDDKPENRDLLDRLLTKVGFATRTAKNGAEAISCWQEWHPDLICMDMRMPIMDGYEATQQIKSQPQGKDTVILALTATAFEEQRAQILAVGCDDFVRKPFRESLILIKLAEYLGVQYLYESSQAESKPVLPALTAESLQVMPPAWIAALRQAAIEVDAEAILQLLQAIPPTHEALAAGLTQLTRQFCFSEILDLTQEDSHVESSDIP</sequence>
<feature type="domain" description="HAMP" evidence="19">
    <location>
        <begin position="55"/>
        <end position="110"/>
    </location>
</feature>
<dbReference type="InterPro" id="IPR036097">
    <property type="entry name" value="HisK_dim/P_sf"/>
</dbReference>
<keyword evidence="15" id="KW-0175">Coiled coil</keyword>
<feature type="modified residue" description="4-aspartylphosphate" evidence="14">
    <location>
        <position position="716"/>
    </location>
</feature>
<accession>A0AA96WZA3</accession>
<feature type="coiled-coil region" evidence="15">
    <location>
        <begin position="98"/>
        <end position="125"/>
    </location>
</feature>
<dbReference type="EMBL" id="CP053587">
    <property type="protein sequence ID" value="WNZ27702.1"/>
    <property type="molecule type" value="Genomic_DNA"/>
</dbReference>
<dbReference type="PANTHER" id="PTHR45339">
    <property type="entry name" value="HYBRID SIGNAL TRANSDUCTION HISTIDINE KINASE J"/>
    <property type="match status" value="1"/>
</dbReference>
<keyword evidence="8" id="KW-0418">Kinase</keyword>
<keyword evidence="11" id="KW-0472">Membrane</keyword>
<dbReference type="RefSeq" id="WP_316436145.1">
    <property type="nucleotide sequence ID" value="NZ_CP053587.1"/>
</dbReference>
<keyword evidence="10" id="KW-0902">Two-component regulatory system</keyword>
<evidence type="ECO:0000259" key="17">
    <source>
        <dbReference type="PROSITE" id="PS50109"/>
    </source>
</evidence>
<dbReference type="FunFam" id="3.30.565.10:FF:000010">
    <property type="entry name" value="Sensor histidine kinase RcsC"/>
    <property type="match status" value="1"/>
</dbReference>
<evidence type="ECO:0000259" key="19">
    <source>
        <dbReference type="PROSITE" id="PS50885"/>
    </source>
</evidence>
<dbReference type="SUPFAM" id="SSF55874">
    <property type="entry name" value="ATPase domain of HSP90 chaperone/DNA topoisomerase II/histidine kinase"/>
    <property type="match status" value="1"/>
</dbReference>
<dbReference type="SMART" id="SM00388">
    <property type="entry name" value="HisKA"/>
    <property type="match status" value="1"/>
</dbReference>
<evidence type="ECO:0000256" key="10">
    <source>
        <dbReference type="ARBA" id="ARBA00023012"/>
    </source>
</evidence>
<reference evidence="20" key="1">
    <citation type="submission" date="2020-05" db="EMBL/GenBank/DDBJ databases">
        <authorList>
            <person name="Zhu T."/>
            <person name="Keshari N."/>
            <person name="Lu X."/>
        </authorList>
    </citation>
    <scope>NUCLEOTIDE SEQUENCE</scope>
    <source>
        <strain evidence="20">NK1-12</strain>
    </source>
</reference>
<evidence type="ECO:0000259" key="18">
    <source>
        <dbReference type="PROSITE" id="PS50110"/>
    </source>
</evidence>
<dbReference type="CDD" id="cd16922">
    <property type="entry name" value="HATPase_EvgS-ArcB-TorS-like"/>
    <property type="match status" value="1"/>
</dbReference>
<dbReference type="Gene3D" id="3.30.450.20">
    <property type="entry name" value="PAS domain"/>
    <property type="match status" value="1"/>
</dbReference>
<dbReference type="SMART" id="SM00387">
    <property type="entry name" value="HATPase_c"/>
    <property type="match status" value="1"/>
</dbReference>
<dbReference type="SUPFAM" id="SSF55785">
    <property type="entry name" value="PYP-like sensor domain (PAS domain)"/>
    <property type="match status" value="1"/>
</dbReference>
<protein>
    <recommendedName>
        <fullName evidence="13">Circadian input-output histidine kinase CikA</fullName>
        <ecNumber evidence="4">2.7.13.3</ecNumber>
    </recommendedName>
</protein>
<evidence type="ECO:0000256" key="11">
    <source>
        <dbReference type="ARBA" id="ARBA00023136"/>
    </source>
</evidence>
<dbReference type="SMART" id="SM00065">
    <property type="entry name" value="GAF"/>
    <property type="match status" value="1"/>
</dbReference>
<evidence type="ECO:0000256" key="8">
    <source>
        <dbReference type="ARBA" id="ARBA00022777"/>
    </source>
</evidence>
<dbReference type="SMART" id="SM00448">
    <property type="entry name" value="REC"/>
    <property type="match status" value="1"/>
</dbReference>
<dbReference type="InterPro" id="IPR036890">
    <property type="entry name" value="HATPase_C_sf"/>
</dbReference>
<dbReference type="InterPro" id="IPR004358">
    <property type="entry name" value="Sig_transdc_His_kin-like_C"/>
</dbReference>
<evidence type="ECO:0000256" key="15">
    <source>
        <dbReference type="SAM" id="Coils"/>
    </source>
</evidence>
<evidence type="ECO:0000259" key="16">
    <source>
        <dbReference type="PROSITE" id="PS50046"/>
    </source>
</evidence>
<dbReference type="InterPro" id="IPR003018">
    <property type="entry name" value="GAF"/>
</dbReference>
<evidence type="ECO:0000256" key="6">
    <source>
        <dbReference type="ARBA" id="ARBA00022679"/>
    </source>
</evidence>
<dbReference type="Pfam" id="PF00072">
    <property type="entry name" value="Response_reg"/>
    <property type="match status" value="1"/>
</dbReference>
<keyword evidence="7" id="KW-0547">Nucleotide-binding</keyword>
<dbReference type="InterPro" id="IPR003594">
    <property type="entry name" value="HATPase_dom"/>
</dbReference>
<keyword evidence="5 14" id="KW-0597">Phosphoprotein</keyword>
<feature type="coiled-coil region" evidence="15">
    <location>
        <begin position="5"/>
        <end position="39"/>
    </location>
</feature>
<evidence type="ECO:0000256" key="7">
    <source>
        <dbReference type="ARBA" id="ARBA00022741"/>
    </source>
</evidence>
<dbReference type="CDD" id="cd00082">
    <property type="entry name" value="HisKA"/>
    <property type="match status" value="1"/>
</dbReference>
<dbReference type="Gene3D" id="3.30.450.40">
    <property type="match status" value="1"/>
</dbReference>
<dbReference type="SUPFAM" id="SSF47384">
    <property type="entry name" value="Homodimeric domain of signal transducing histidine kinase"/>
    <property type="match status" value="1"/>
</dbReference>
<dbReference type="InterPro" id="IPR035965">
    <property type="entry name" value="PAS-like_dom_sf"/>
</dbReference>
<evidence type="ECO:0000256" key="4">
    <source>
        <dbReference type="ARBA" id="ARBA00012438"/>
    </source>
</evidence>
<dbReference type="InterPro" id="IPR011006">
    <property type="entry name" value="CheY-like_superfamily"/>
</dbReference>
<dbReference type="InterPro" id="IPR003661">
    <property type="entry name" value="HisK_dim/P_dom"/>
</dbReference>
<comment type="subcellular location">
    <subcellularLocation>
        <location evidence="2">Membrane</location>
    </subcellularLocation>
</comment>
<dbReference type="PANTHER" id="PTHR45339:SF1">
    <property type="entry name" value="HYBRID SIGNAL TRANSDUCTION HISTIDINE KINASE J"/>
    <property type="match status" value="1"/>
</dbReference>
<dbReference type="SUPFAM" id="SSF55781">
    <property type="entry name" value="GAF domain-like"/>
    <property type="match status" value="1"/>
</dbReference>
<name>A0AA96WZA3_9CYAN</name>